<feature type="region of interest" description="Disordered" evidence="5">
    <location>
        <begin position="215"/>
        <end position="263"/>
    </location>
</feature>
<dbReference type="InterPro" id="IPR017907">
    <property type="entry name" value="Znf_RING_CS"/>
</dbReference>
<evidence type="ECO:0000256" key="1">
    <source>
        <dbReference type="ARBA" id="ARBA00022723"/>
    </source>
</evidence>
<feature type="region of interest" description="Disordered" evidence="5">
    <location>
        <begin position="379"/>
        <end position="402"/>
    </location>
</feature>
<dbReference type="RefSeq" id="XP_048136282.1">
    <property type="nucleotide sequence ID" value="XM_048280325.1"/>
</dbReference>
<feature type="region of interest" description="Disordered" evidence="5">
    <location>
        <begin position="1"/>
        <end position="35"/>
    </location>
</feature>
<dbReference type="Gene3D" id="3.30.40.10">
    <property type="entry name" value="Zinc/RING finger domain, C3HC4 (zinc finger)"/>
    <property type="match status" value="2"/>
</dbReference>
<dbReference type="SMART" id="SM00184">
    <property type="entry name" value="RING"/>
    <property type="match status" value="1"/>
</dbReference>
<feature type="domain" description="PHD-type" evidence="6">
    <location>
        <begin position="126"/>
        <end position="175"/>
    </location>
</feature>
<feature type="region of interest" description="Disordered" evidence="5">
    <location>
        <begin position="296"/>
        <end position="342"/>
    </location>
</feature>
<evidence type="ECO:0000256" key="2">
    <source>
        <dbReference type="ARBA" id="ARBA00022771"/>
    </source>
</evidence>
<evidence type="ECO:0000313" key="9">
    <source>
        <dbReference type="RefSeq" id="XP_048136282.1"/>
    </source>
</evidence>
<accession>A0ABM3HI75</accession>
<evidence type="ECO:0000256" key="3">
    <source>
        <dbReference type="ARBA" id="ARBA00022833"/>
    </source>
</evidence>
<organism evidence="8 9">
    <name type="scientific">Rhodamnia argentea</name>
    <dbReference type="NCBI Taxonomy" id="178133"/>
    <lineage>
        <taxon>Eukaryota</taxon>
        <taxon>Viridiplantae</taxon>
        <taxon>Streptophyta</taxon>
        <taxon>Embryophyta</taxon>
        <taxon>Tracheophyta</taxon>
        <taxon>Spermatophyta</taxon>
        <taxon>Magnoliopsida</taxon>
        <taxon>eudicotyledons</taxon>
        <taxon>Gunneridae</taxon>
        <taxon>Pentapetalae</taxon>
        <taxon>rosids</taxon>
        <taxon>malvids</taxon>
        <taxon>Myrtales</taxon>
        <taxon>Myrtaceae</taxon>
        <taxon>Myrtoideae</taxon>
        <taxon>Myrteae</taxon>
        <taxon>Australasian group</taxon>
        <taxon>Rhodamnia</taxon>
    </lineage>
</organism>
<dbReference type="InterPro" id="IPR019787">
    <property type="entry name" value="Znf_PHD-finger"/>
</dbReference>
<dbReference type="GeneID" id="115745159"/>
<dbReference type="SMART" id="SM00249">
    <property type="entry name" value="PHD"/>
    <property type="match status" value="1"/>
</dbReference>
<keyword evidence="3" id="KW-0862">Zinc</keyword>
<proteinExistence type="predicted"/>
<reference evidence="9" key="1">
    <citation type="submission" date="2025-08" db="UniProtKB">
        <authorList>
            <consortium name="RefSeq"/>
        </authorList>
    </citation>
    <scope>IDENTIFICATION</scope>
    <source>
        <tissue evidence="9">Leaf</tissue>
    </source>
</reference>
<dbReference type="InterPro" id="IPR001841">
    <property type="entry name" value="Znf_RING"/>
</dbReference>
<evidence type="ECO:0000259" key="6">
    <source>
        <dbReference type="PROSITE" id="PS50016"/>
    </source>
</evidence>
<dbReference type="SUPFAM" id="SSF57903">
    <property type="entry name" value="FYVE/PHD zinc finger"/>
    <property type="match status" value="1"/>
</dbReference>
<keyword evidence="1" id="KW-0479">Metal-binding</keyword>
<dbReference type="PROSITE" id="PS00518">
    <property type="entry name" value="ZF_RING_1"/>
    <property type="match status" value="1"/>
</dbReference>
<gene>
    <name evidence="9" type="primary">LOC115745159</name>
</gene>
<feature type="compositionally biased region" description="Basic and acidic residues" evidence="5">
    <location>
        <begin position="246"/>
        <end position="259"/>
    </location>
</feature>
<protein>
    <submittedName>
        <fullName evidence="9">Uncharacterized protein LOC115745159 isoform X2</fullName>
    </submittedName>
</protein>
<evidence type="ECO:0000256" key="5">
    <source>
        <dbReference type="SAM" id="MobiDB-lite"/>
    </source>
</evidence>
<keyword evidence="8" id="KW-1185">Reference proteome</keyword>
<keyword evidence="2 4" id="KW-0863">Zinc-finger</keyword>
<feature type="domain" description="RING-type" evidence="7">
    <location>
        <begin position="42"/>
        <end position="83"/>
    </location>
</feature>
<feature type="region of interest" description="Disordered" evidence="5">
    <location>
        <begin position="429"/>
        <end position="459"/>
    </location>
</feature>
<dbReference type="PANTHER" id="PTHR47177">
    <property type="entry name" value="F18C1.6 PROTEIN"/>
    <property type="match status" value="1"/>
</dbReference>
<dbReference type="InterPro" id="IPR001965">
    <property type="entry name" value="Znf_PHD"/>
</dbReference>
<dbReference type="PROSITE" id="PS01359">
    <property type="entry name" value="ZF_PHD_1"/>
    <property type="match status" value="1"/>
</dbReference>
<dbReference type="InterPro" id="IPR011011">
    <property type="entry name" value="Znf_FYVE_PHD"/>
</dbReference>
<dbReference type="Proteomes" id="UP000827889">
    <property type="component" value="Chromosome 6"/>
</dbReference>
<dbReference type="PANTHER" id="PTHR47177:SF4">
    <property type="entry name" value="OS06G0283200 PROTEIN"/>
    <property type="match status" value="1"/>
</dbReference>
<dbReference type="Pfam" id="PF13639">
    <property type="entry name" value="zf-RING_2"/>
    <property type="match status" value="1"/>
</dbReference>
<dbReference type="PROSITE" id="PS50089">
    <property type="entry name" value="ZF_RING_2"/>
    <property type="match status" value="1"/>
</dbReference>
<dbReference type="SUPFAM" id="SSF57850">
    <property type="entry name" value="RING/U-box"/>
    <property type="match status" value="1"/>
</dbReference>
<dbReference type="InterPro" id="IPR019786">
    <property type="entry name" value="Zinc_finger_PHD-type_CS"/>
</dbReference>
<dbReference type="Pfam" id="PF00628">
    <property type="entry name" value="PHD"/>
    <property type="match status" value="1"/>
</dbReference>
<sequence length="573" mass="62684">MASPATPTSPPSKRLKKALDDDDDERRPMGEGNGGGDGDVRCGICLTEGGRAVRGRIDSCDHYFCFVCVMEWAKVESKCPMCKRRFSTILRPPKDGVFAGERIVCVPPRDQVYDPHGIGSFNPYMETRCGVCRGTQDEWCLLLCDLCDSAVHTYCVGLGVTVPQGDWFCHDCAVMRDEHARTDEGESCIGHVSMPSIEPRVSIFDIVRDGIASNIGRPTTTMSSPLDSSAAVPESGDGIDGEMSQEGERRDPGVAERAAEYSGARTLQRCRDVHIRIKALRENWDALRHGSLSFHSGNVESVHGQSKEQDHNNSGHDRLAQPSSSHQPSEDEDSVLGFAPNNKDKYGITKAWKMMDRAKSRRQARDLTGSFRPRSPVINRQRQKRCPGLPPSTMDQAGLQRHGYDPNKSVGTLHSITYQEDICPSVTSAAGSVSGSSNSSPATLAASIASSQNSQGKGVLEEAHVAGHSRRGDGAKSEIQSLVKFNLKLLSCNKRLGVDAFKEIARAATHTILAACGLERPKSVIPRSVCRHTDDIRRLHKSTLMPNSCRECFYVYVKTVVDTLLLEKLSEAN</sequence>
<feature type="compositionally biased region" description="Basic and acidic residues" evidence="5">
    <location>
        <begin position="305"/>
        <end position="319"/>
    </location>
</feature>
<name>A0ABM3HI75_9MYRT</name>
<evidence type="ECO:0000313" key="8">
    <source>
        <dbReference type="Proteomes" id="UP000827889"/>
    </source>
</evidence>
<evidence type="ECO:0000259" key="7">
    <source>
        <dbReference type="PROSITE" id="PS50089"/>
    </source>
</evidence>
<dbReference type="InterPro" id="IPR013083">
    <property type="entry name" value="Znf_RING/FYVE/PHD"/>
</dbReference>
<dbReference type="PROSITE" id="PS50016">
    <property type="entry name" value="ZF_PHD_2"/>
    <property type="match status" value="1"/>
</dbReference>
<evidence type="ECO:0000256" key="4">
    <source>
        <dbReference type="PROSITE-ProRule" id="PRU00175"/>
    </source>
</evidence>
<feature type="compositionally biased region" description="Polar residues" evidence="5">
    <location>
        <begin position="216"/>
        <end position="227"/>
    </location>
</feature>
<feature type="compositionally biased region" description="Low complexity" evidence="5">
    <location>
        <begin position="429"/>
        <end position="443"/>
    </location>
</feature>